<protein>
    <recommendedName>
        <fullName evidence="4">Glycosyltransferase</fullName>
        <ecNumber evidence="4">2.4.1.-</ecNumber>
    </recommendedName>
</protein>
<dbReference type="PANTHER" id="PTHR48047:SF236">
    <property type="entry name" value="UDP-GLYCOSYLTRANSFERASE 90A1"/>
    <property type="match status" value="1"/>
</dbReference>
<reference evidence="7" key="1">
    <citation type="submission" date="2024-06" db="EMBL/GenBank/DDBJ databases">
        <authorList>
            <person name="Ryan C."/>
        </authorList>
    </citation>
    <scope>NUCLEOTIDE SEQUENCE [LARGE SCALE GENOMIC DNA]</scope>
</reference>
<dbReference type="Gene3D" id="3.40.50.2000">
    <property type="entry name" value="Glycogen Phosphorylase B"/>
    <property type="match status" value="2"/>
</dbReference>
<dbReference type="GO" id="GO:0016757">
    <property type="term" value="F:glycosyltransferase activity"/>
    <property type="evidence" value="ECO:0007669"/>
    <property type="project" value="UniProtKB-KW"/>
</dbReference>
<evidence type="ECO:0000256" key="1">
    <source>
        <dbReference type="ARBA" id="ARBA00009995"/>
    </source>
</evidence>
<dbReference type="CDD" id="cd03784">
    <property type="entry name" value="GT1_Gtf-like"/>
    <property type="match status" value="1"/>
</dbReference>
<evidence type="ECO:0000256" key="5">
    <source>
        <dbReference type="SAM" id="MobiDB-lite"/>
    </source>
</evidence>
<evidence type="ECO:0000256" key="3">
    <source>
        <dbReference type="RuleBase" id="RU003718"/>
    </source>
</evidence>
<sequence>MPAATNGAPAMTNAAANGATSTANGATAMSNAAATTTTTEPHGANEISDGAPVPAGSGRDHVVIFPFMAKGHMLPLLHLATALTAHHGRRLHITLVTTPGNVAFARSHLPPSVSLVSLPFPSPPPLPPGIESTDALPSPSLHLPFLHATALLRAPFADYLSSLRSPPLAVVSDFFLGFTRAAAARAGARRVVFNGMSCFASAICKALAAAPPPSYEPGARLLRVPDMPEHVVVAAEEVPDGVARRADPDNPFGRFFAQEIGDSDVRSWGVLVNSFAALDEDYVPGLESFYGPGARAWLVGPLFLAAAGDTSPEKEQDPEGCLAWLDDRAPGSVVYVSFGTQAHVTEAQLDEIAHGLVESGHAFLWAVRSGTWSPPVDVGPNGRIVRGWVPQRSVLAHGAVGGFVSHCGWNSVMESLAAGKPLLAWPMIAEQHLNARHVANILGVGVRVAVKAGGGVVDQAHVEEKVRELMDADGKAARGMRERVAAAQRAAKAAVSAGGTSAMALQDLVEELQRTYGDVVDEGANGIHQKIKENGVRVAK</sequence>
<evidence type="ECO:0000313" key="6">
    <source>
        <dbReference type="EMBL" id="CAL5039180.1"/>
    </source>
</evidence>
<name>A0ABC9DHL1_9POAL</name>
<dbReference type="InterPro" id="IPR035595">
    <property type="entry name" value="UDP_glycos_trans_CS"/>
</dbReference>
<keyword evidence="2 3" id="KW-0808">Transferase</keyword>
<evidence type="ECO:0000256" key="4">
    <source>
        <dbReference type="RuleBase" id="RU362057"/>
    </source>
</evidence>
<proteinExistence type="inferred from homology"/>
<dbReference type="AlphaFoldDB" id="A0ABC9DHL1"/>
<evidence type="ECO:0000256" key="2">
    <source>
        <dbReference type="ARBA" id="ARBA00022679"/>
    </source>
</evidence>
<dbReference type="PROSITE" id="PS00375">
    <property type="entry name" value="UDPGT"/>
    <property type="match status" value="1"/>
</dbReference>
<keyword evidence="7" id="KW-1185">Reference proteome</keyword>
<feature type="region of interest" description="Disordered" evidence="5">
    <location>
        <begin position="27"/>
        <end position="55"/>
    </location>
</feature>
<dbReference type="Proteomes" id="UP001497457">
    <property type="component" value="Chromosome 33rd"/>
</dbReference>
<reference evidence="6 7" key="2">
    <citation type="submission" date="2024-10" db="EMBL/GenBank/DDBJ databases">
        <authorList>
            <person name="Ryan C."/>
        </authorList>
    </citation>
    <scope>NUCLEOTIDE SEQUENCE [LARGE SCALE GENOMIC DNA]</scope>
</reference>
<dbReference type="FunFam" id="3.40.50.2000:FF:000186">
    <property type="entry name" value="Glycosyltransferase"/>
    <property type="match status" value="1"/>
</dbReference>
<accession>A0ABC9DHL1</accession>
<dbReference type="EMBL" id="OZ075143">
    <property type="protein sequence ID" value="CAL5039180.1"/>
    <property type="molecule type" value="Genomic_DNA"/>
</dbReference>
<dbReference type="SUPFAM" id="SSF53756">
    <property type="entry name" value="UDP-Glycosyltransferase/glycogen phosphorylase"/>
    <property type="match status" value="1"/>
</dbReference>
<gene>
    <name evidence="6" type="ORF">URODEC1_LOCUS85398</name>
</gene>
<organism evidence="6 7">
    <name type="scientific">Urochloa decumbens</name>
    <dbReference type="NCBI Taxonomy" id="240449"/>
    <lineage>
        <taxon>Eukaryota</taxon>
        <taxon>Viridiplantae</taxon>
        <taxon>Streptophyta</taxon>
        <taxon>Embryophyta</taxon>
        <taxon>Tracheophyta</taxon>
        <taxon>Spermatophyta</taxon>
        <taxon>Magnoliopsida</taxon>
        <taxon>Liliopsida</taxon>
        <taxon>Poales</taxon>
        <taxon>Poaceae</taxon>
        <taxon>PACMAD clade</taxon>
        <taxon>Panicoideae</taxon>
        <taxon>Panicodae</taxon>
        <taxon>Paniceae</taxon>
        <taxon>Melinidinae</taxon>
        <taxon>Urochloa</taxon>
    </lineage>
</organism>
<feature type="compositionally biased region" description="Low complexity" evidence="5">
    <location>
        <begin position="27"/>
        <end position="39"/>
    </location>
</feature>
<evidence type="ECO:0000313" key="7">
    <source>
        <dbReference type="Proteomes" id="UP001497457"/>
    </source>
</evidence>
<keyword evidence="3" id="KW-0328">Glycosyltransferase</keyword>
<comment type="similarity">
    <text evidence="1 3">Belongs to the UDP-glycosyltransferase family.</text>
</comment>
<dbReference type="FunFam" id="3.40.50.2000:FF:000231">
    <property type="entry name" value="Glycosyltransferase"/>
    <property type="match status" value="1"/>
</dbReference>
<dbReference type="EC" id="2.4.1.-" evidence="4"/>
<dbReference type="Pfam" id="PF00201">
    <property type="entry name" value="UDPGT"/>
    <property type="match status" value="1"/>
</dbReference>
<dbReference type="PANTHER" id="PTHR48047">
    <property type="entry name" value="GLYCOSYLTRANSFERASE"/>
    <property type="match status" value="1"/>
</dbReference>
<dbReference type="InterPro" id="IPR002213">
    <property type="entry name" value="UDP_glucos_trans"/>
</dbReference>